<feature type="compositionally biased region" description="Basic and acidic residues" evidence="2">
    <location>
        <begin position="796"/>
        <end position="818"/>
    </location>
</feature>
<proteinExistence type="predicted"/>
<feature type="compositionally biased region" description="Basic and acidic residues" evidence="2">
    <location>
        <begin position="590"/>
        <end position="603"/>
    </location>
</feature>
<feature type="region of interest" description="Disordered" evidence="2">
    <location>
        <begin position="144"/>
        <end position="166"/>
    </location>
</feature>
<feature type="compositionally biased region" description="Polar residues" evidence="2">
    <location>
        <begin position="476"/>
        <end position="509"/>
    </location>
</feature>
<accession>A0A0J9SEB7</accession>
<feature type="compositionally biased region" description="Polar residues" evidence="2">
    <location>
        <begin position="632"/>
        <end position="643"/>
    </location>
</feature>
<evidence type="ECO:0000313" key="4">
    <source>
        <dbReference type="Proteomes" id="UP000053562"/>
    </source>
</evidence>
<sequence>MFFNNNNGSNNNNEDKNNLFGKSNALNNNGQNASAPNMWSMPNNNLGNSNFFGNNLAGQNALNQSSTNSSMNSMGNVGNVGNVNSMGSGGLFNSSMNGQTNLLKNNSFFGGNAMSNQDGANKSSNLFGNTLNAQDNLNKGNSMFSNNPNDLNKNNSLFGSTTSSPSANTSANAFNQNLFSAAKKDVYPGFTRSLVGNTPSSGSSMFKQSTLGSSIALGSQLNDDRSTEGGGLFSKEQLEAAKQIFANSSNANSLGGFSNNKPNNNNNKLTFSGGFSSSSSAFAKNNINPFQSMALQATSQGDKSPTSPMMNNNNTTKSFFASANMNNNNEGKINPFGMSSMGTLGSANKMNTFDEFNKGMKPFNQNEGGLFGTKNNANSSTSPPLLNNFNISFSSFSKTNTSDIFKSNNNTGTTPFFSSFNKTTNNENPFSSNSFKSSGEVKSSENSFLFNNSSSSSNLPQTNTFSNSFSLFANNQSAKGTTTGNENKDSSPNNLLTSKPVDGSTNVNKTPEEQNKGEKPNDQPGTTTQKEVPQTGQPCQSNQSGADKPVETENEKVQKETPKEKTQSEENKLDEAKIATESLEQSKSVAVEKDNAKDEKKNTQNEQMDSSNKDEKTEKTEKTKDSTPGLLKSNSLFGSSIFKSDTKESAPGATSLEKSDQNKTATSNFVFSSAAKSETNEKGASEQKGQIAKPDENPEKGENGETSEKAKKDEKEEAKNEQQHTVSSSKEAPPSDQKASEINFNLKDKPVQSDQKSEQKEDNKKPADEEQKGKEPASAPKPSIFNFNISSIHGSSESKEQKDKTDEEGKSEVKKAPDSDAATMGATEKTSESKADDKKKFWSFSFTKKKETKDQTEPNDLGEKSKSGDFTKLGEFPKPGEFPKSGGFKFGEFSKPSDPAKPKDMFDGANRLSSFGLGQNSLFGDVNKKNELKNEDPQKGSSGVGFPNSSSLFGKAFQPESGKGGFFSGGAEKNNNFGSGINSSSSANPFFSTKVNSSMFAPSFGNAKIETQNKPQMFGQKEDEDVDKVGNMINFMSLENRKKNVYLSNHLEHEEKNTEKKEVKQPENINQVSENKTVDNQQQYAFNFQLKETKGTLRNNENTKEMNFEDFPFLSEQNARMQMLKLQMEQQKQLEKDRKNVEKNIRQSESCFKKDLDKEMIIDVISNLSSFVKNKINFMNYCSNEILDIYNKVAHYDKMYSLILEDQIKIEKKQESLEKRLRLIESEQCDMLSLLNELDNENSLGFLKILNEKNVNKDEIINSKNLHLDIENFEKLVEKMSGLEELMNSLHTMGKDDFVNDIINKCYANDLNCEAIEKQLNGASSELRNMK</sequence>
<dbReference type="EMBL" id="KQ234247">
    <property type="protein sequence ID" value="KMZ81300.1"/>
    <property type="molecule type" value="Genomic_DNA"/>
</dbReference>
<feature type="coiled-coil region" evidence="1">
    <location>
        <begin position="1114"/>
        <end position="1151"/>
    </location>
</feature>
<feature type="compositionally biased region" description="Polar residues" evidence="2">
    <location>
        <begin position="662"/>
        <end position="677"/>
    </location>
</feature>
<feature type="compositionally biased region" description="Polar residues" evidence="2">
    <location>
        <begin position="523"/>
        <end position="545"/>
    </location>
</feature>
<feature type="compositionally biased region" description="Basic and acidic residues" evidence="2">
    <location>
        <begin position="693"/>
        <end position="722"/>
    </location>
</feature>
<feature type="region of interest" description="Disordered" evidence="2">
    <location>
        <begin position="1"/>
        <end position="42"/>
    </location>
</feature>
<evidence type="ECO:0000256" key="2">
    <source>
        <dbReference type="SAM" id="MobiDB-lite"/>
    </source>
</evidence>
<evidence type="ECO:0008006" key="5">
    <source>
        <dbReference type="Google" id="ProtNLM"/>
    </source>
</evidence>
<dbReference type="Proteomes" id="UP000053562">
    <property type="component" value="Unassembled WGS sequence"/>
</dbReference>
<gene>
    <name evidence="3" type="ORF">PVIIG_02727</name>
</gene>
<feature type="compositionally biased region" description="Polar residues" evidence="2">
    <location>
        <begin position="785"/>
        <end position="795"/>
    </location>
</feature>
<feature type="compositionally biased region" description="Polar residues" evidence="2">
    <location>
        <begin position="20"/>
        <end position="42"/>
    </location>
</feature>
<reference evidence="3 4" key="1">
    <citation type="submission" date="2011-08" db="EMBL/GenBank/DDBJ databases">
        <title>The Genome Sequence of Plasmodium vivax India VII.</title>
        <authorList>
            <consortium name="The Broad Institute Genome Sequencing Platform"/>
            <consortium name="The Broad Institute Genome Sequencing Center for Infectious Disease"/>
            <person name="Neafsey D."/>
            <person name="Carlton J."/>
            <person name="Barnwell J."/>
            <person name="Collins W."/>
            <person name="Escalante A."/>
            <person name="Mullikin J."/>
            <person name="Saul A."/>
            <person name="Guigo R."/>
            <person name="Camara F."/>
            <person name="Young S.K."/>
            <person name="Zeng Q."/>
            <person name="Gargeya S."/>
            <person name="Fitzgerald M."/>
            <person name="Haas B."/>
            <person name="Abouelleil A."/>
            <person name="Alvarado L."/>
            <person name="Arachchi H.M."/>
            <person name="Berlin A."/>
            <person name="Brown A."/>
            <person name="Chapman S.B."/>
            <person name="Chen Z."/>
            <person name="Dunbar C."/>
            <person name="Freedman E."/>
            <person name="Gearin G."/>
            <person name="Gellesch M."/>
            <person name="Goldberg J."/>
            <person name="Griggs A."/>
            <person name="Gujja S."/>
            <person name="Heiman D."/>
            <person name="Howarth C."/>
            <person name="Larson L."/>
            <person name="Lui A."/>
            <person name="MacDonald P.J.P."/>
            <person name="Montmayeur A."/>
            <person name="Murphy C."/>
            <person name="Neiman D."/>
            <person name="Pearson M."/>
            <person name="Priest M."/>
            <person name="Roberts A."/>
            <person name="Saif S."/>
            <person name="Shea T."/>
            <person name="Shenoy N."/>
            <person name="Sisk P."/>
            <person name="Stolte C."/>
            <person name="Sykes S."/>
            <person name="Wortman J."/>
            <person name="Nusbaum C."/>
            <person name="Birren B."/>
        </authorList>
    </citation>
    <scope>NUCLEOTIDE SEQUENCE [LARGE SCALE GENOMIC DNA]</scope>
    <source>
        <strain evidence="3 4">India VII</strain>
    </source>
</reference>
<feature type="compositionally biased region" description="Basic and acidic residues" evidence="2">
    <location>
        <begin position="926"/>
        <end position="938"/>
    </location>
</feature>
<feature type="compositionally biased region" description="Low complexity" evidence="2">
    <location>
        <begin position="146"/>
        <end position="166"/>
    </location>
</feature>
<dbReference type="OrthoDB" id="386105at2759"/>
<feature type="compositionally biased region" description="Basic and acidic residues" evidence="2">
    <location>
        <begin position="848"/>
        <end position="869"/>
    </location>
</feature>
<keyword evidence="1" id="KW-0175">Coiled coil</keyword>
<feature type="compositionally biased region" description="Low complexity" evidence="2">
    <location>
        <begin position="1"/>
        <end position="12"/>
    </location>
</feature>
<protein>
    <recommendedName>
        <fullName evidence="5">Nucleoporin NUP138</fullName>
    </recommendedName>
</protein>
<evidence type="ECO:0000313" key="3">
    <source>
        <dbReference type="EMBL" id="KMZ81300.1"/>
    </source>
</evidence>
<feature type="compositionally biased region" description="Basic and acidic residues" evidence="2">
    <location>
        <begin position="746"/>
        <end position="775"/>
    </location>
</feature>
<feature type="compositionally biased region" description="Basic and acidic residues" evidence="2">
    <location>
        <begin position="829"/>
        <end position="840"/>
    </location>
</feature>
<name>A0A0J9SEB7_PLAVI</name>
<feature type="compositionally biased region" description="Polar residues" evidence="2">
    <location>
        <begin position="911"/>
        <end position="922"/>
    </location>
</feature>
<feature type="compositionally biased region" description="Basic and acidic residues" evidence="2">
    <location>
        <begin position="611"/>
        <end position="625"/>
    </location>
</feature>
<feature type="compositionally biased region" description="Basic and acidic residues" evidence="2">
    <location>
        <begin position="510"/>
        <end position="521"/>
    </location>
</feature>
<organism evidence="3 4">
    <name type="scientific">Plasmodium vivax India VII</name>
    <dbReference type="NCBI Taxonomy" id="1077284"/>
    <lineage>
        <taxon>Eukaryota</taxon>
        <taxon>Sar</taxon>
        <taxon>Alveolata</taxon>
        <taxon>Apicomplexa</taxon>
        <taxon>Aconoidasida</taxon>
        <taxon>Haemosporida</taxon>
        <taxon>Plasmodiidae</taxon>
        <taxon>Plasmodium</taxon>
        <taxon>Plasmodium (Plasmodium)</taxon>
    </lineage>
</organism>
<evidence type="ECO:0000256" key="1">
    <source>
        <dbReference type="SAM" id="Coils"/>
    </source>
</evidence>
<feature type="compositionally biased region" description="Basic and acidic residues" evidence="2">
    <location>
        <begin position="548"/>
        <end position="578"/>
    </location>
</feature>
<feature type="region of interest" description="Disordered" evidence="2">
    <location>
        <begin position="476"/>
        <end position="954"/>
    </location>
</feature>